<evidence type="ECO:0000256" key="2">
    <source>
        <dbReference type="SAM" id="SignalP"/>
    </source>
</evidence>
<dbReference type="PANTHER" id="PTHR42928">
    <property type="entry name" value="TRICARBOXYLATE-BINDING PROTEIN"/>
    <property type="match status" value="1"/>
</dbReference>
<evidence type="ECO:0000313" key="3">
    <source>
        <dbReference type="EMBL" id="OWT54185.1"/>
    </source>
</evidence>
<dbReference type="OrthoDB" id="8680481at2"/>
<accession>A0A225LYE6</accession>
<dbReference type="Gene3D" id="3.40.190.150">
    <property type="entry name" value="Bordetella uptake gene, domain 1"/>
    <property type="match status" value="1"/>
</dbReference>
<keyword evidence="4" id="KW-1185">Reference proteome</keyword>
<dbReference type="AlphaFoldDB" id="A0A225LYE6"/>
<dbReference type="PIRSF" id="PIRSF017082">
    <property type="entry name" value="YflP"/>
    <property type="match status" value="1"/>
</dbReference>
<protein>
    <submittedName>
        <fullName evidence="3">ABC transporter substrate-binding protein</fullName>
    </submittedName>
</protein>
<feature type="chain" id="PRO_5012171999" evidence="2">
    <location>
        <begin position="22"/>
        <end position="333"/>
    </location>
</feature>
<sequence>MKPRIFYRFAALRLLPFAFCAALGASVATGAAAQSQPSQIRMIVPFSPGGPADLIARKLAQRLGPQLHATVFVDNRPGANGEIGLDAVARAKPDGATLLFATSGMLTISPVLYKHLRYDPLKDLTPIGRVVANGTALLVGKQLPANNMREFVAYADRSKSPVAIGSAGVGNITHLYMELMKEATHGNFVHVPYKGVAPALSDVMGGQIAGVFVDLPAALPMLKGGKVKALGLVGTKRNPLAPNIPTIAEQGYKGVDGVSWFGVLGPAHMPAKTVQAVHAAMSRALSDPDMARSLNQIGSQPALDSPAQMAELIRADQSRWAKVITKNHIHVDE</sequence>
<proteinExistence type="inferred from homology"/>
<dbReference type="Pfam" id="PF03401">
    <property type="entry name" value="TctC"/>
    <property type="match status" value="1"/>
</dbReference>
<organism evidence="3 4">
    <name type="scientific">Candidimonas nitroreducens</name>
    <dbReference type="NCBI Taxonomy" id="683354"/>
    <lineage>
        <taxon>Bacteria</taxon>
        <taxon>Pseudomonadati</taxon>
        <taxon>Pseudomonadota</taxon>
        <taxon>Betaproteobacteria</taxon>
        <taxon>Burkholderiales</taxon>
        <taxon>Alcaligenaceae</taxon>
        <taxon>Candidimonas</taxon>
    </lineage>
</organism>
<dbReference type="Gene3D" id="3.40.190.10">
    <property type="entry name" value="Periplasmic binding protein-like II"/>
    <property type="match status" value="1"/>
</dbReference>
<dbReference type="SUPFAM" id="SSF53850">
    <property type="entry name" value="Periplasmic binding protein-like II"/>
    <property type="match status" value="1"/>
</dbReference>
<name>A0A225LYE6_9BURK</name>
<gene>
    <name evidence="3" type="ORF">CEY11_22730</name>
</gene>
<dbReference type="InterPro" id="IPR005064">
    <property type="entry name" value="BUG"/>
</dbReference>
<dbReference type="InterPro" id="IPR042100">
    <property type="entry name" value="Bug_dom1"/>
</dbReference>
<keyword evidence="2" id="KW-0732">Signal</keyword>
<dbReference type="RefSeq" id="WP_088605723.1">
    <property type="nucleotide sequence ID" value="NZ_NJIH01000016.1"/>
</dbReference>
<dbReference type="PANTHER" id="PTHR42928:SF5">
    <property type="entry name" value="BLR1237 PROTEIN"/>
    <property type="match status" value="1"/>
</dbReference>
<comment type="similarity">
    <text evidence="1">Belongs to the UPF0065 (bug) family.</text>
</comment>
<evidence type="ECO:0000256" key="1">
    <source>
        <dbReference type="ARBA" id="ARBA00006987"/>
    </source>
</evidence>
<reference evidence="4" key="1">
    <citation type="submission" date="2017-06" db="EMBL/GenBank/DDBJ databases">
        <title>Herbaspirillum phytohormonus sp. nov., isolated from the root nodule of Robinia pseudoacacia in lead-zinc mine.</title>
        <authorList>
            <person name="Fan M."/>
            <person name="Lin Y."/>
        </authorList>
    </citation>
    <scope>NUCLEOTIDE SEQUENCE [LARGE SCALE GENOMIC DNA]</scope>
    <source>
        <strain evidence="4">SC-089</strain>
    </source>
</reference>
<dbReference type="Proteomes" id="UP000214603">
    <property type="component" value="Unassembled WGS sequence"/>
</dbReference>
<evidence type="ECO:0000313" key="4">
    <source>
        <dbReference type="Proteomes" id="UP000214603"/>
    </source>
</evidence>
<dbReference type="CDD" id="cd07012">
    <property type="entry name" value="PBP2_Bug_TTT"/>
    <property type="match status" value="1"/>
</dbReference>
<dbReference type="EMBL" id="NJIH01000016">
    <property type="protein sequence ID" value="OWT54185.1"/>
    <property type="molecule type" value="Genomic_DNA"/>
</dbReference>
<comment type="caution">
    <text evidence="3">The sequence shown here is derived from an EMBL/GenBank/DDBJ whole genome shotgun (WGS) entry which is preliminary data.</text>
</comment>
<feature type="signal peptide" evidence="2">
    <location>
        <begin position="1"/>
        <end position="21"/>
    </location>
</feature>